<accession>A0A5N6TQ35</accession>
<evidence type="ECO:0000313" key="1">
    <source>
        <dbReference type="EMBL" id="KAE8148231.1"/>
    </source>
</evidence>
<dbReference type="EMBL" id="ML742169">
    <property type="protein sequence ID" value="KAE8148231.1"/>
    <property type="molecule type" value="Genomic_DNA"/>
</dbReference>
<organism evidence="1 2">
    <name type="scientific">Aspergillus avenaceus</name>
    <dbReference type="NCBI Taxonomy" id="36643"/>
    <lineage>
        <taxon>Eukaryota</taxon>
        <taxon>Fungi</taxon>
        <taxon>Dikarya</taxon>
        <taxon>Ascomycota</taxon>
        <taxon>Pezizomycotina</taxon>
        <taxon>Eurotiomycetes</taxon>
        <taxon>Eurotiomycetidae</taxon>
        <taxon>Eurotiales</taxon>
        <taxon>Aspergillaceae</taxon>
        <taxon>Aspergillus</taxon>
        <taxon>Aspergillus subgen. Circumdati</taxon>
    </lineage>
</organism>
<reference evidence="1 2" key="1">
    <citation type="submission" date="2019-04" db="EMBL/GenBank/DDBJ databases">
        <title>Friends and foes A comparative genomics study of 23 Aspergillus species from section Flavi.</title>
        <authorList>
            <consortium name="DOE Joint Genome Institute"/>
            <person name="Kjaerbolling I."/>
            <person name="Vesth T."/>
            <person name="Frisvad J.C."/>
            <person name="Nybo J.L."/>
            <person name="Theobald S."/>
            <person name="Kildgaard S."/>
            <person name="Isbrandt T."/>
            <person name="Kuo A."/>
            <person name="Sato A."/>
            <person name="Lyhne E.K."/>
            <person name="Kogle M.E."/>
            <person name="Wiebenga A."/>
            <person name="Kun R.S."/>
            <person name="Lubbers R.J."/>
            <person name="Makela M.R."/>
            <person name="Barry K."/>
            <person name="Chovatia M."/>
            <person name="Clum A."/>
            <person name="Daum C."/>
            <person name="Haridas S."/>
            <person name="He G."/>
            <person name="LaButti K."/>
            <person name="Lipzen A."/>
            <person name="Mondo S."/>
            <person name="Riley R."/>
            <person name="Salamov A."/>
            <person name="Simmons B.A."/>
            <person name="Magnuson J.K."/>
            <person name="Henrissat B."/>
            <person name="Mortensen U.H."/>
            <person name="Larsen T.O."/>
            <person name="Devries R.P."/>
            <person name="Grigoriev I.V."/>
            <person name="Machida M."/>
            <person name="Baker S.E."/>
            <person name="Andersen M.R."/>
        </authorList>
    </citation>
    <scope>NUCLEOTIDE SEQUENCE [LARGE SCALE GENOMIC DNA]</scope>
    <source>
        <strain evidence="1 2">IBT 18842</strain>
    </source>
</reference>
<proteinExistence type="predicted"/>
<dbReference type="AlphaFoldDB" id="A0A5N6TQ35"/>
<name>A0A5N6TQ35_ASPAV</name>
<dbReference type="Proteomes" id="UP000325780">
    <property type="component" value="Unassembled WGS sequence"/>
</dbReference>
<evidence type="ECO:0000313" key="2">
    <source>
        <dbReference type="Proteomes" id="UP000325780"/>
    </source>
</evidence>
<protein>
    <submittedName>
        <fullName evidence="1">Uncharacterized protein</fullName>
    </submittedName>
</protein>
<keyword evidence="2" id="KW-1185">Reference proteome</keyword>
<sequence length="72" mass="8687">MGFQLLHHNHFTFTRKLFSFLFSFFLQHRLVCPSLDGFSHLGLMIHTHMYRKGLVWKDKCLYSVHRKSGLEY</sequence>
<gene>
    <name evidence="1" type="ORF">BDV25DRAFT_158742</name>
</gene>